<evidence type="ECO:0000313" key="4">
    <source>
        <dbReference type="Proteomes" id="UP000824998"/>
    </source>
</evidence>
<protein>
    <submittedName>
        <fullName evidence="3">Uncharacterized protein</fullName>
    </submittedName>
</protein>
<name>A0A9P7YRC2_9HELO</name>
<accession>A0A9P7YRC2</accession>
<dbReference type="AlphaFoldDB" id="A0A9P7YRC2"/>
<feature type="region of interest" description="Disordered" evidence="1">
    <location>
        <begin position="106"/>
        <end position="132"/>
    </location>
</feature>
<dbReference type="EMBL" id="MU251382">
    <property type="protein sequence ID" value="KAG9237678.1"/>
    <property type="molecule type" value="Genomic_DNA"/>
</dbReference>
<dbReference type="OrthoDB" id="10620041at2759"/>
<comment type="caution">
    <text evidence="3">The sequence shown here is derived from an EMBL/GenBank/DDBJ whole genome shotgun (WGS) entry which is preliminary data.</text>
</comment>
<feature type="signal peptide" evidence="2">
    <location>
        <begin position="1"/>
        <end position="20"/>
    </location>
</feature>
<evidence type="ECO:0000256" key="2">
    <source>
        <dbReference type="SAM" id="SignalP"/>
    </source>
</evidence>
<reference evidence="3" key="1">
    <citation type="journal article" date="2021" name="IMA Fungus">
        <title>Genomic characterization of three marine fungi, including Emericellopsis atlantica sp. nov. with signatures of a generalist lifestyle and marine biomass degradation.</title>
        <authorList>
            <person name="Hagestad O.C."/>
            <person name="Hou L."/>
            <person name="Andersen J.H."/>
            <person name="Hansen E.H."/>
            <person name="Altermark B."/>
            <person name="Li C."/>
            <person name="Kuhnert E."/>
            <person name="Cox R.J."/>
            <person name="Crous P.W."/>
            <person name="Spatafora J.W."/>
            <person name="Lail K."/>
            <person name="Amirebrahimi M."/>
            <person name="Lipzen A."/>
            <person name="Pangilinan J."/>
            <person name="Andreopoulos W."/>
            <person name="Hayes R.D."/>
            <person name="Ng V."/>
            <person name="Grigoriev I.V."/>
            <person name="Jackson S.A."/>
            <person name="Sutton T.D.S."/>
            <person name="Dobson A.D.W."/>
            <person name="Rama T."/>
        </authorList>
    </citation>
    <scope>NUCLEOTIDE SEQUENCE</scope>
    <source>
        <strain evidence="3">TRa018bII</strain>
    </source>
</reference>
<keyword evidence="4" id="KW-1185">Reference proteome</keyword>
<evidence type="ECO:0000256" key="1">
    <source>
        <dbReference type="SAM" id="MobiDB-lite"/>
    </source>
</evidence>
<proteinExistence type="predicted"/>
<gene>
    <name evidence="3" type="ORF">BJ875DRAFT_493115</name>
</gene>
<feature type="chain" id="PRO_5040241680" evidence="2">
    <location>
        <begin position="21"/>
        <end position="236"/>
    </location>
</feature>
<feature type="compositionally biased region" description="Low complexity" evidence="1">
    <location>
        <begin position="106"/>
        <end position="128"/>
    </location>
</feature>
<keyword evidence="2" id="KW-0732">Signal</keyword>
<sequence length="236" mass="24841">MYALIPTLLTALALLSSSVAYTPAPCPTITSSLPSPYCPRPTPLCPVPDCIYLSILPLPCYCTAISTQTAYTACPTYCAGNCATQYSGTAACTPYTYPTQTPPTTTWVTSSTTTPTSKTSTRKQSTTSYKPPTTIHTITQPSTCVTVTKTDGSNCPTLSCVPTFQPSCHGVVTSTLVNPCGCTGIAETTKCKLTCDGSCKTSYETLYLPCPTKPPMQSTAGDFTTTRSLPPMTVPI</sequence>
<dbReference type="Proteomes" id="UP000824998">
    <property type="component" value="Unassembled WGS sequence"/>
</dbReference>
<evidence type="ECO:0000313" key="3">
    <source>
        <dbReference type="EMBL" id="KAG9237678.1"/>
    </source>
</evidence>
<organism evidence="3 4">
    <name type="scientific">Amylocarpus encephaloides</name>
    <dbReference type="NCBI Taxonomy" id="45428"/>
    <lineage>
        <taxon>Eukaryota</taxon>
        <taxon>Fungi</taxon>
        <taxon>Dikarya</taxon>
        <taxon>Ascomycota</taxon>
        <taxon>Pezizomycotina</taxon>
        <taxon>Leotiomycetes</taxon>
        <taxon>Helotiales</taxon>
        <taxon>Helotiales incertae sedis</taxon>
        <taxon>Amylocarpus</taxon>
    </lineage>
</organism>